<dbReference type="GO" id="GO:0140359">
    <property type="term" value="F:ABC-type transporter activity"/>
    <property type="evidence" value="ECO:0007669"/>
    <property type="project" value="InterPro"/>
</dbReference>
<dbReference type="AlphaFoldDB" id="A0AAD7RGZ8"/>
<keyword evidence="9 11" id="KW-0472">Membrane</keyword>
<evidence type="ECO:0000256" key="6">
    <source>
        <dbReference type="ARBA" id="ARBA00022741"/>
    </source>
</evidence>
<evidence type="ECO:0000256" key="7">
    <source>
        <dbReference type="ARBA" id="ARBA00022840"/>
    </source>
</evidence>
<dbReference type="EMBL" id="JAINUG010000281">
    <property type="protein sequence ID" value="KAJ8384009.1"/>
    <property type="molecule type" value="Genomic_DNA"/>
</dbReference>
<evidence type="ECO:0000256" key="2">
    <source>
        <dbReference type="ARBA" id="ARBA00009726"/>
    </source>
</evidence>
<keyword evidence="5 11" id="KW-0812">Transmembrane</keyword>
<feature type="transmembrane region" description="Helical" evidence="11">
    <location>
        <begin position="171"/>
        <end position="190"/>
    </location>
</feature>
<evidence type="ECO:0000256" key="9">
    <source>
        <dbReference type="ARBA" id="ARBA00023136"/>
    </source>
</evidence>
<evidence type="ECO:0000313" key="13">
    <source>
        <dbReference type="EMBL" id="KAJ8384009.1"/>
    </source>
</evidence>
<dbReference type="InterPro" id="IPR056227">
    <property type="entry name" value="TMD0_ABC"/>
</dbReference>
<evidence type="ECO:0000256" key="3">
    <source>
        <dbReference type="ARBA" id="ARBA00022448"/>
    </source>
</evidence>
<dbReference type="FunFam" id="1.20.1560.10:FF:000020">
    <property type="entry name" value="ABC metal ion transporter"/>
    <property type="match status" value="1"/>
</dbReference>
<dbReference type="GO" id="GO:0000323">
    <property type="term" value="C:lytic vacuole"/>
    <property type="evidence" value="ECO:0007669"/>
    <property type="project" value="UniProtKB-ARBA"/>
</dbReference>
<dbReference type="Gene3D" id="1.20.1560.10">
    <property type="entry name" value="ABC transporter type 1, transmembrane domain"/>
    <property type="match status" value="1"/>
</dbReference>
<comment type="subcellular location">
    <subcellularLocation>
        <location evidence="1">Vacuole membrane</location>
        <topology evidence="1">Multi-pass membrane protein</topology>
    </subcellularLocation>
</comment>
<keyword evidence="8 11" id="KW-1133">Transmembrane helix</keyword>
<evidence type="ECO:0000256" key="11">
    <source>
        <dbReference type="SAM" id="Phobius"/>
    </source>
</evidence>
<dbReference type="Pfam" id="PF00664">
    <property type="entry name" value="ABC_membrane"/>
    <property type="match status" value="1"/>
</dbReference>
<protein>
    <recommendedName>
        <fullName evidence="12">ABC transmembrane type-1 domain-containing protein</fullName>
    </recommendedName>
</protein>
<dbReference type="PROSITE" id="PS50929">
    <property type="entry name" value="ABC_TM1F"/>
    <property type="match status" value="1"/>
</dbReference>
<feature type="transmembrane region" description="Helical" evidence="11">
    <location>
        <begin position="74"/>
        <end position="92"/>
    </location>
</feature>
<keyword evidence="14" id="KW-1185">Reference proteome</keyword>
<dbReference type="GO" id="GO:0005524">
    <property type="term" value="F:ATP binding"/>
    <property type="evidence" value="ECO:0007669"/>
    <property type="project" value="UniProtKB-KW"/>
</dbReference>
<feature type="domain" description="ABC transmembrane type-1" evidence="12">
    <location>
        <begin position="338"/>
        <end position="616"/>
    </location>
</feature>
<organism evidence="13 14">
    <name type="scientific">Aldrovandia affinis</name>
    <dbReference type="NCBI Taxonomy" id="143900"/>
    <lineage>
        <taxon>Eukaryota</taxon>
        <taxon>Metazoa</taxon>
        <taxon>Chordata</taxon>
        <taxon>Craniata</taxon>
        <taxon>Vertebrata</taxon>
        <taxon>Euteleostomi</taxon>
        <taxon>Actinopterygii</taxon>
        <taxon>Neopterygii</taxon>
        <taxon>Teleostei</taxon>
        <taxon>Notacanthiformes</taxon>
        <taxon>Halosauridae</taxon>
        <taxon>Aldrovandia</taxon>
    </lineage>
</organism>
<feature type="transmembrane region" description="Helical" evidence="11">
    <location>
        <begin position="370"/>
        <end position="392"/>
    </location>
</feature>
<dbReference type="InterPro" id="IPR050173">
    <property type="entry name" value="ABC_transporter_C-like"/>
</dbReference>
<dbReference type="InterPro" id="IPR036640">
    <property type="entry name" value="ABC1_TM_sf"/>
</dbReference>
<evidence type="ECO:0000313" key="14">
    <source>
        <dbReference type="Proteomes" id="UP001221898"/>
    </source>
</evidence>
<evidence type="ECO:0000256" key="10">
    <source>
        <dbReference type="SAM" id="MobiDB-lite"/>
    </source>
</evidence>
<feature type="transmembrane region" description="Helical" evidence="11">
    <location>
        <begin position="134"/>
        <end position="151"/>
    </location>
</feature>
<dbReference type="CDD" id="cd18595">
    <property type="entry name" value="ABC_6TM_MRP1_2_3_6_D1_like"/>
    <property type="match status" value="1"/>
</dbReference>
<proteinExistence type="inferred from homology"/>
<evidence type="ECO:0000259" key="12">
    <source>
        <dbReference type="PROSITE" id="PS50929"/>
    </source>
</evidence>
<dbReference type="PANTHER" id="PTHR24223:SF339">
    <property type="entry name" value="ATP-BINDING CASSETTE SUB-FAMILY C MEMBER 6"/>
    <property type="match status" value="1"/>
</dbReference>
<feature type="region of interest" description="Disordered" evidence="10">
    <location>
        <begin position="284"/>
        <end position="304"/>
    </location>
</feature>
<dbReference type="Pfam" id="PF24357">
    <property type="entry name" value="TMD0_ABC"/>
    <property type="match status" value="1"/>
</dbReference>
<feature type="transmembrane region" description="Helical" evidence="11">
    <location>
        <begin position="552"/>
        <end position="578"/>
    </location>
</feature>
<dbReference type="GO" id="GO:0005774">
    <property type="term" value="C:vacuolar membrane"/>
    <property type="evidence" value="ECO:0007669"/>
    <property type="project" value="UniProtKB-SubCell"/>
</dbReference>
<accession>A0AAD7RGZ8</accession>
<evidence type="ECO:0000256" key="1">
    <source>
        <dbReference type="ARBA" id="ARBA00004128"/>
    </source>
</evidence>
<keyword evidence="3" id="KW-0813">Transport</keyword>
<keyword evidence="6" id="KW-0547">Nucleotide-binding</keyword>
<dbReference type="SUPFAM" id="SSF90123">
    <property type="entry name" value="ABC transporter transmembrane region"/>
    <property type="match status" value="1"/>
</dbReference>
<feature type="compositionally biased region" description="Gly residues" evidence="10">
    <location>
        <begin position="290"/>
        <end position="300"/>
    </location>
</feature>
<feature type="transmembrane region" description="Helical" evidence="11">
    <location>
        <begin position="338"/>
        <end position="358"/>
    </location>
</feature>
<name>A0AAD7RGZ8_9TELE</name>
<dbReference type="Proteomes" id="UP001221898">
    <property type="component" value="Unassembled WGS sequence"/>
</dbReference>
<dbReference type="InterPro" id="IPR011527">
    <property type="entry name" value="ABC1_TM_dom"/>
</dbReference>
<gene>
    <name evidence="13" type="ORF">AAFF_G00212530</name>
</gene>
<keyword evidence="4" id="KW-0926">Vacuole</keyword>
<reference evidence="13" key="1">
    <citation type="journal article" date="2023" name="Science">
        <title>Genome structures resolve the early diversification of teleost fishes.</title>
        <authorList>
            <person name="Parey E."/>
            <person name="Louis A."/>
            <person name="Montfort J."/>
            <person name="Bouchez O."/>
            <person name="Roques C."/>
            <person name="Iampietro C."/>
            <person name="Lluch J."/>
            <person name="Castinel A."/>
            <person name="Donnadieu C."/>
            <person name="Desvignes T."/>
            <person name="Floi Bucao C."/>
            <person name="Jouanno E."/>
            <person name="Wen M."/>
            <person name="Mejri S."/>
            <person name="Dirks R."/>
            <person name="Jansen H."/>
            <person name="Henkel C."/>
            <person name="Chen W.J."/>
            <person name="Zahm M."/>
            <person name="Cabau C."/>
            <person name="Klopp C."/>
            <person name="Thompson A.W."/>
            <person name="Robinson-Rechavi M."/>
            <person name="Braasch I."/>
            <person name="Lecointre G."/>
            <person name="Bobe J."/>
            <person name="Postlethwait J.H."/>
            <person name="Berthelot C."/>
            <person name="Roest Crollius H."/>
            <person name="Guiguen Y."/>
        </authorList>
    </citation>
    <scope>NUCLEOTIDE SEQUENCE</scope>
    <source>
        <strain evidence="13">NC1722</strain>
    </source>
</reference>
<dbReference type="PANTHER" id="PTHR24223">
    <property type="entry name" value="ATP-BINDING CASSETTE SUB-FAMILY C"/>
    <property type="match status" value="1"/>
</dbReference>
<feature type="transmembrane region" description="Helical" evidence="11">
    <location>
        <begin position="35"/>
        <end position="54"/>
    </location>
</feature>
<keyword evidence="7" id="KW-0067">ATP-binding</keyword>
<feature type="transmembrane region" description="Helical" evidence="11">
    <location>
        <begin position="98"/>
        <end position="122"/>
    </location>
</feature>
<feature type="transmembrane region" description="Helical" evidence="11">
    <location>
        <begin position="442"/>
        <end position="467"/>
    </location>
</feature>
<sequence>MDLFCSHSGLDPLWDWNRTWHTSSPDLTQCFQNTVLVWVPCAYLWVCAPLYCLYLRHHDRGYICISRICWAKTVLGFFLAFCGFVESLYLLLERHREIQRHLVFLLSPAMRSLTMVLAVCVIHVERARGCRSSLFLFLFWLLVTVCSLVPLRSKVQLALDEGLSVDAARYLAFFLYVSLQLAQLVLCCFIDPPPETTKPEPDKNSCPVTNASFLSKIFFWWFGGLVVRGYRSSLRVEDLWSLREEDTSERILSTPGAGLELAAAVRHTFITVLHHRRGLRADRTAPRAGLGAGPGAGPGRGPAAVPQEASDAAELWEGLLRALARSFGPCFLSGTLHLILHDIFMFTIPQVLSLLLGFMSEQGAPLWRGYLYAALLFLLSSLQSLCNHQYMYSCSSVGMRVKTAVMGLVMGTLCSLVLTSSARRECTVGEIVNLVSADTQKLMDFVVYFNAVWVAPIEVGLCLFFLWQHLGPAALAGIATVIVIFPLNGLIAKRRSKLQEVQMKFTDGRIKLMNEILSGIKILKLYAWERAFQERVQALRERELHTLRTSQILYSLSIASFSSSSFLMAFSMFGVYVLTDPRNVLDAQKVFVSMALINILKGPLSQLPSAMSTSMQAVVSLRRLGRFLGQDELKADSVVKTPFSPEGDSLTIENGTFSWSHSEKALHASGG</sequence>
<comment type="caution">
    <text evidence="13">The sequence shown here is derived from an EMBL/GenBank/DDBJ whole genome shotgun (WGS) entry which is preliminary data.</text>
</comment>
<evidence type="ECO:0000256" key="4">
    <source>
        <dbReference type="ARBA" id="ARBA00022554"/>
    </source>
</evidence>
<evidence type="ECO:0000256" key="5">
    <source>
        <dbReference type="ARBA" id="ARBA00022692"/>
    </source>
</evidence>
<feature type="transmembrane region" description="Helical" evidence="11">
    <location>
        <begin position="473"/>
        <end position="492"/>
    </location>
</feature>
<evidence type="ECO:0000256" key="8">
    <source>
        <dbReference type="ARBA" id="ARBA00022989"/>
    </source>
</evidence>
<comment type="similarity">
    <text evidence="2">Belongs to the ABC transporter superfamily. ABCC family. Conjugate transporter (TC 3.A.1.208) subfamily.</text>
</comment>